<feature type="region of interest" description="Disordered" evidence="1">
    <location>
        <begin position="215"/>
        <end position="247"/>
    </location>
</feature>
<evidence type="ECO:0000313" key="6">
    <source>
        <dbReference type="Proteomes" id="UP000436911"/>
    </source>
</evidence>
<accession>A0A120DAX9</accession>
<reference evidence="5 7" key="2">
    <citation type="submission" date="2019-12" db="EMBL/GenBank/DDBJ databases">
        <title>Whole-genome sequencing of Allorhizobium vitis.</title>
        <authorList>
            <person name="Gan H.M."/>
            <person name="Szegedi E."/>
            <person name="Burr T."/>
            <person name="Savka M.A."/>
        </authorList>
    </citation>
    <scope>NUCLEOTIDE SEQUENCE [LARGE SCALE GENOMIC DNA]</scope>
    <source>
        <strain evidence="4 7">CG415</strain>
        <strain evidence="3 5">CG989</strain>
    </source>
</reference>
<dbReference type="InterPro" id="IPR014710">
    <property type="entry name" value="RmlC-like_jellyroll"/>
</dbReference>
<evidence type="ECO:0000313" key="7">
    <source>
        <dbReference type="Proteomes" id="UP000440716"/>
    </source>
</evidence>
<dbReference type="EMBL" id="QUSG01000042">
    <property type="protein sequence ID" value="KAA3519232.1"/>
    <property type="molecule type" value="Genomic_DNA"/>
</dbReference>
<proteinExistence type="predicted"/>
<evidence type="ECO:0000313" key="3">
    <source>
        <dbReference type="EMBL" id="MUZ60890.1"/>
    </source>
</evidence>
<dbReference type="SUPFAM" id="SSF51182">
    <property type="entry name" value="RmlC-like cupins"/>
    <property type="match status" value="1"/>
</dbReference>
<gene>
    <name evidence="2" type="ORF">DXT89_26595</name>
    <name evidence="4" type="ORF">GOZ88_26320</name>
    <name evidence="3" type="ORF">GOZ95_26015</name>
</gene>
<dbReference type="Gene3D" id="2.60.120.10">
    <property type="entry name" value="Jelly Rolls"/>
    <property type="match status" value="1"/>
</dbReference>
<protein>
    <submittedName>
        <fullName evidence="4">HutD family protein</fullName>
    </submittedName>
</protein>
<dbReference type="GeneID" id="60684563"/>
<dbReference type="Proteomes" id="UP000436911">
    <property type="component" value="Unassembled WGS sequence"/>
</dbReference>
<dbReference type="InterPro" id="IPR010282">
    <property type="entry name" value="Uncharacterised_HutD/Ves"/>
</dbReference>
<dbReference type="Pfam" id="PF05962">
    <property type="entry name" value="HutD"/>
    <property type="match status" value="1"/>
</dbReference>
<evidence type="ECO:0000313" key="5">
    <source>
        <dbReference type="Proteomes" id="UP000436692"/>
    </source>
</evidence>
<evidence type="ECO:0000313" key="2">
    <source>
        <dbReference type="EMBL" id="KAA3519232.1"/>
    </source>
</evidence>
<name>A0A120DAX9_AGRVI</name>
<dbReference type="OrthoDB" id="9800082at2"/>
<dbReference type="PANTHER" id="PTHR37943">
    <property type="entry name" value="PROTEIN VES"/>
    <property type="match status" value="1"/>
</dbReference>
<dbReference type="RefSeq" id="WP_060718519.1">
    <property type="nucleotide sequence ID" value="NZ_CP055267.1"/>
</dbReference>
<dbReference type="Proteomes" id="UP000436692">
    <property type="component" value="Unassembled WGS sequence"/>
</dbReference>
<comment type="caution">
    <text evidence="4">The sequence shown here is derived from an EMBL/GenBank/DDBJ whole genome shotgun (WGS) entry which is preliminary data.</text>
</comment>
<dbReference type="CDD" id="cd20293">
    <property type="entry name" value="cupin_HutD_N"/>
    <property type="match status" value="1"/>
</dbReference>
<sequence>MQIVRKSDFCSMPWKNGGGETLEVAVHPSEASVNDFDWRVSIAKVASDGPFSIFPEIERTLSVLDGDGIEFASKTGSTRTLQRGSEPFSFPADQPIDARLLNGPITDLNVMSRRGRFTHRVQRRVIDNTVSIPACVGATLIIGNSSWVVLQPKAEMQPFDLVILTGSEIKVRPHNRFAVIFVVDFIPVTNDSRRGPGRGDGATIVVPTGITHGALTKRAPQSRSMMKQASPHAPSGNGLKITQHDNT</sequence>
<evidence type="ECO:0000313" key="4">
    <source>
        <dbReference type="EMBL" id="MVA59603.1"/>
    </source>
</evidence>
<dbReference type="Proteomes" id="UP000440716">
    <property type="component" value="Unassembled WGS sequence"/>
</dbReference>
<dbReference type="InterPro" id="IPR011051">
    <property type="entry name" value="RmlC_Cupin_sf"/>
</dbReference>
<evidence type="ECO:0000256" key="1">
    <source>
        <dbReference type="SAM" id="MobiDB-lite"/>
    </source>
</evidence>
<dbReference type="PANTHER" id="PTHR37943:SF1">
    <property type="entry name" value="PROTEIN VES"/>
    <property type="match status" value="1"/>
</dbReference>
<dbReference type="AlphaFoldDB" id="A0A120DAX9"/>
<dbReference type="EMBL" id="WPHM01000023">
    <property type="protein sequence ID" value="MUZ60890.1"/>
    <property type="molecule type" value="Genomic_DNA"/>
</dbReference>
<reference evidence="2 6" key="1">
    <citation type="submission" date="2018-08" db="EMBL/GenBank/DDBJ databases">
        <title>Genome sequencing of Agrobacterium vitis strain ICMP 10754.</title>
        <authorList>
            <person name="Visnovsky S.B."/>
            <person name="Pitman A.R."/>
        </authorList>
    </citation>
    <scope>NUCLEOTIDE SEQUENCE [LARGE SCALE GENOMIC DNA]</scope>
    <source>
        <strain evidence="2 6">ICMP 10754</strain>
    </source>
</reference>
<dbReference type="EMBL" id="WPHU01000029">
    <property type="protein sequence ID" value="MVA59603.1"/>
    <property type="molecule type" value="Genomic_DNA"/>
</dbReference>
<organism evidence="4 7">
    <name type="scientific">Agrobacterium vitis</name>
    <name type="common">Rhizobium vitis</name>
    <dbReference type="NCBI Taxonomy" id="373"/>
    <lineage>
        <taxon>Bacteria</taxon>
        <taxon>Pseudomonadati</taxon>
        <taxon>Pseudomonadota</taxon>
        <taxon>Alphaproteobacteria</taxon>
        <taxon>Hyphomicrobiales</taxon>
        <taxon>Rhizobiaceae</taxon>
        <taxon>Rhizobium/Agrobacterium group</taxon>
        <taxon>Agrobacterium</taxon>
    </lineage>
</organism>